<dbReference type="GO" id="GO:0003677">
    <property type="term" value="F:DNA binding"/>
    <property type="evidence" value="ECO:0007669"/>
    <property type="project" value="UniProtKB-KW"/>
</dbReference>
<dbReference type="InterPro" id="IPR004839">
    <property type="entry name" value="Aminotransferase_I/II_large"/>
</dbReference>
<evidence type="ECO:0000313" key="7">
    <source>
        <dbReference type="EMBL" id="VVJ16441.1"/>
    </source>
</evidence>
<dbReference type="RefSeq" id="WP_196425211.1">
    <property type="nucleotide sequence ID" value="NZ_CABVGP010000001.1"/>
</dbReference>
<organism evidence="7 8">
    <name type="scientific">Amycolatopsis camponoti</name>
    <dbReference type="NCBI Taxonomy" id="2606593"/>
    <lineage>
        <taxon>Bacteria</taxon>
        <taxon>Bacillati</taxon>
        <taxon>Actinomycetota</taxon>
        <taxon>Actinomycetes</taxon>
        <taxon>Pseudonocardiales</taxon>
        <taxon>Pseudonocardiaceae</taxon>
        <taxon>Amycolatopsis</taxon>
    </lineage>
</organism>
<keyword evidence="4" id="KW-0238">DNA-binding</keyword>
<dbReference type="Pfam" id="PF00155">
    <property type="entry name" value="Aminotran_1_2"/>
    <property type="match status" value="1"/>
</dbReference>
<dbReference type="InterPro" id="IPR000524">
    <property type="entry name" value="Tscrpt_reg_HTH_GntR"/>
</dbReference>
<evidence type="ECO:0000256" key="4">
    <source>
        <dbReference type="ARBA" id="ARBA00023125"/>
    </source>
</evidence>
<evidence type="ECO:0000313" key="8">
    <source>
        <dbReference type="Proteomes" id="UP000399805"/>
    </source>
</evidence>
<dbReference type="InterPro" id="IPR015424">
    <property type="entry name" value="PyrdxlP-dep_Trfase"/>
</dbReference>
<keyword evidence="5" id="KW-0804">Transcription</keyword>
<keyword evidence="8" id="KW-1185">Reference proteome</keyword>
<gene>
    <name evidence="7" type="ORF">AA23TX_01462</name>
</gene>
<dbReference type="Gene3D" id="1.10.10.10">
    <property type="entry name" value="Winged helix-like DNA-binding domain superfamily/Winged helix DNA-binding domain"/>
    <property type="match status" value="1"/>
</dbReference>
<evidence type="ECO:0000259" key="6">
    <source>
        <dbReference type="PROSITE" id="PS50949"/>
    </source>
</evidence>
<dbReference type="InterPro" id="IPR036390">
    <property type="entry name" value="WH_DNA-bd_sf"/>
</dbReference>
<dbReference type="PROSITE" id="PS50949">
    <property type="entry name" value="HTH_GNTR"/>
    <property type="match status" value="1"/>
</dbReference>
<sequence length="470" mass="50186">MAVEWAGLGPELLFTIDRESGAGLRSQLEDQLRDAIRGGRLAGGERLPSSRELGRALGLSRGLVQDCYAQLQAEGYLTSRPGSATRVASVARPAETPEARPPERPRYEVADFRHGVPDLRLAPREDWAWAVREVCRTAPNSAFDYGDPIGDRRLREVLAAYLRRVRAVAATADQVVVCSGMAQALGLVLRALAADGVATIAVEDPGIVRSTTEQANAAGLAAVPVPVDDDGVDVAALERSGARAVLVTPAHQWPTGVVLAGHRRQELLEWARRCDGVVIEDDYDAEFRYDRDPVGSLQGLDPDRVVSLGTVSKSLAPALRLGWLVAPARLLAALARGKHVTDRGSPGLDQLALALLIESGRYDRHLRRARTEYAARRETLVAALAAHAPGLRVTGLAAGFHAILHLPPGADEEQVIARAAERGVGLYGLARMHSTERATAPRLVLGFGDTPQRSIEAGIAAVGDLLSGVE</sequence>
<feature type="domain" description="HTH gntR-type" evidence="6">
    <location>
        <begin position="22"/>
        <end position="90"/>
    </location>
</feature>
<dbReference type="Pfam" id="PF00392">
    <property type="entry name" value="GntR"/>
    <property type="match status" value="1"/>
</dbReference>
<dbReference type="InterPro" id="IPR036388">
    <property type="entry name" value="WH-like_DNA-bd_sf"/>
</dbReference>
<dbReference type="AlphaFoldDB" id="A0A6I8LH78"/>
<dbReference type="PANTHER" id="PTHR46577:SF1">
    <property type="entry name" value="HTH-TYPE TRANSCRIPTIONAL REGULATORY PROTEIN GABR"/>
    <property type="match status" value="1"/>
</dbReference>
<evidence type="ECO:0000256" key="2">
    <source>
        <dbReference type="ARBA" id="ARBA00022898"/>
    </source>
</evidence>
<dbReference type="Proteomes" id="UP000399805">
    <property type="component" value="Unassembled WGS sequence"/>
</dbReference>
<dbReference type="PANTHER" id="PTHR46577">
    <property type="entry name" value="HTH-TYPE TRANSCRIPTIONAL REGULATORY PROTEIN GABR"/>
    <property type="match status" value="1"/>
</dbReference>
<dbReference type="CDD" id="cd07377">
    <property type="entry name" value="WHTH_GntR"/>
    <property type="match status" value="1"/>
</dbReference>
<evidence type="ECO:0000256" key="5">
    <source>
        <dbReference type="ARBA" id="ARBA00023163"/>
    </source>
</evidence>
<evidence type="ECO:0000256" key="1">
    <source>
        <dbReference type="ARBA" id="ARBA00005384"/>
    </source>
</evidence>
<proteinExistence type="inferred from homology"/>
<reference evidence="7 8" key="1">
    <citation type="submission" date="2019-09" db="EMBL/GenBank/DDBJ databases">
        <authorList>
            <person name="Leyn A S."/>
        </authorList>
    </citation>
    <scope>NUCLEOTIDE SEQUENCE [LARGE SCALE GENOMIC DNA]</scope>
    <source>
        <strain evidence="7">AA231_1</strain>
    </source>
</reference>
<dbReference type="PRINTS" id="PR00035">
    <property type="entry name" value="HTHGNTR"/>
</dbReference>
<dbReference type="EMBL" id="CABVGP010000001">
    <property type="protein sequence ID" value="VVJ16441.1"/>
    <property type="molecule type" value="Genomic_DNA"/>
</dbReference>
<keyword evidence="3" id="KW-0805">Transcription regulation</keyword>
<accession>A0A6I8LH78</accession>
<dbReference type="SUPFAM" id="SSF46785">
    <property type="entry name" value="Winged helix' DNA-binding domain"/>
    <property type="match status" value="1"/>
</dbReference>
<name>A0A6I8LH78_9PSEU</name>
<comment type="similarity">
    <text evidence="1">In the C-terminal section; belongs to the class-I pyridoxal-phosphate-dependent aminotransferase family.</text>
</comment>
<dbReference type="Gene3D" id="3.40.640.10">
    <property type="entry name" value="Type I PLP-dependent aspartate aminotransferase-like (Major domain)"/>
    <property type="match status" value="1"/>
</dbReference>
<dbReference type="CDD" id="cd00609">
    <property type="entry name" value="AAT_like"/>
    <property type="match status" value="1"/>
</dbReference>
<dbReference type="SMART" id="SM00345">
    <property type="entry name" value="HTH_GNTR"/>
    <property type="match status" value="1"/>
</dbReference>
<dbReference type="GO" id="GO:0030170">
    <property type="term" value="F:pyridoxal phosphate binding"/>
    <property type="evidence" value="ECO:0007669"/>
    <property type="project" value="InterPro"/>
</dbReference>
<dbReference type="GO" id="GO:0003700">
    <property type="term" value="F:DNA-binding transcription factor activity"/>
    <property type="evidence" value="ECO:0007669"/>
    <property type="project" value="InterPro"/>
</dbReference>
<dbReference type="InterPro" id="IPR051446">
    <property type="entry name" value="HTH_trans_reg/aminotransferase"/>
</dbReference>
<keyword evidence="2" id="KW-0663">Pyridoxal phosphate</keyword>
<dbReference type="SUPFAM" id="SSF53383">
    <property type="entry name" value="PLP-dependent transferases"/>
    <property type="match status" value="1"/>
</dbReference>
<protein>
    <submittedName>
        <fullName evidence="7">Transcriptional regulator</fullName>
    </submittedName>
</protein>
<evidence type="ECO:0000256" key="3">
    <source>
        <dbReference type="ARBA" id="ARBA00023015"/>
    </source>
</evidence>
<dbReference type="InterPro" id="IPR015421">
    <property type="entry name" value="PyrdxlP-dep_Trfase_major"/>
</dbReference>